<dbReference type="RefSeq" id="WP_124943040.1">
    <property type="nucleotide sequence ID" value="NZ_RHGY01000002.1"/>
</dbReference>
<gene>
    <name evidence="1" type="ORF">D3P96_03690</name>
</gene>
<protein>
    <submittedName>
        <fullName evidence="1">Uncharacterized protein</fullName>
    </submittedName>
</protein>
<dbReference type="Proteomes" id="UP000275836">
    <property type="component" value="Unassembled WGS sequence"/>
</dbReference>
<organism evidence="1 2">
    <name type="scientific">Weissella viridescens</name>
    <name type="common">Lactobacillus viridescens</name>
    <dbReference type="NCBI Taxonomy" id="1629"/>
    <lineage>
        <taxon>Bacteria</taxon>
        <taxon>Bacillati</taxon>
        <taxon>Bacillota</taxon>
        <taxon>Bacilli</taxon>
        <taxon>Lactobacillales</taxon>
        <taxon>Lactobacillaceae</taxon>
        <taxon>Weissella</taxon>
    </lineage>
</organism>
<comment type="caution">
    <text evidence="1">The sequence shown here is derived from an EMBL/GenBank/DDBJ whole genome shotgun (WGS) entry which is preliminary data.</text>
</comment>
<accession>A0A3P2RLQ4</accession>
<dbReference type="EMBL" id="RHGY01000002">
    <property type="protein sequence ID" value="RRG18398.1"/>
    <property type="molecule type" value="Genomic_DNA"/>
</dbReference>
<evidence type="ECO:0000313" key="2">
    <source>
        <dbReference type="Proteomes" id="UP000275836"/>
    </source>
</evidence>
<evidence type="ECO:0000313" key="1">
    <source>
        <dbReference type="EMBL" id="RRG18398.1"/>
    </source>
</evidence>
<sequence length="151" mass="17095">MSKNMNWLLSTLTVIVVITLGVTGYKAYQQKQLKENAEKALQMSLDSTNNDFLDDDVLPHRQKFTKQNVDAKVYLNLNDPDKKTFFVEITYPIVDRVKTPFNDDTEKIKKGAKIVFKKQTTVDNVALDSKAVSPANDAPIQGKVIYQVNNL</sequence>
<dbReference type="AlphaFoldDB" id="A0A3P2RLQ4"/>
<proteinExistence type="predicted"/>
<reference evidence="1 2" key="1">
    <citation type="submission" date="2018-10" db="EMBL/GenBank/DDBJ databases">
        <title>Draft genome sequence of Weissella viridescens UCO-SMC3.</title>
        <authorList>
            <person name="Garcia-Cancino A."/>
            <person name="Espinoza-Monje M."/>
            <person name="Albarracin L."/>
            <person name="Garcia-Castillo V."/>
            <person name="Campos-Martin J."/>
            <person name="Nakano Y."/>
            <person name="Guitierrez-Zamorano C."/>
            <person name="Ikeda-Ohtsubo W."/>
            <person name="Morita H."/>
            <person name="Kitazawa H."/>
            <person name="Villena J."/>
        </authorList>
    </citation>
    <scope>NUCLEOTIDE SEQUENCE [LARGE SCALE GENOMIC DNA]</scope>
    <source>
        <strain evidence="1 2">UCO-SMC3</strain>
    </source>
</reference>
<name>A0A3P2RLQ4_WEIVI</name>